<dbReference type="EMBL" id="UINC01215513">
    <property type="protein sequence ID" value="SVE41227.1"/>
    <property type="molecule type" value="Genomic_DNA"/>
</dbReference>
<reference evidence="1" key="1">
    <citation type="submission" date="2018-05" db="EMBL/GenBank/DDBJ databases">
        <authorList>
            <person name="Lanie J.A."/>
            <person name="Ng W.-L."/>
            <person name="Kazmierczak K.M."/>
            <person name="Andrzejewski T.M."/>
            <person name="Davidsen T.M."/>
            <person name="Wayne K.J."/>
            <person name="Tettelin H."/>
            <person name="Glass J.I."/>
            <person name="Rusch D."/>
            <person name="Podicherti R."/>
            <person name="Tsui H.-C.T."/>
            <person name="Winkler M.E."/>
        </authorList>
    </citation>
    <scope>NUCLEOTIDE SEQUENCE</scope>
</reference>
<protein>
    <submittedName>
        <fullName evidence="1">Uncharacterized protein</fullName>
    </submittedName>
</protein>
<organism evidence="1">
    <name type="scientific">marine metagenome</name>
    <dbReference type="NCBI Taxonomy" id="408172"/>
    <lineage>
        <taxon>unclassified sequences</taxon>
        <taxon>metagenomes</taxon>
        <taxon>ecological metagenomes</taxon>
    </lineage>
</organism>
<feature type="non-terminal residue" evidence="1">
    <location>
        <position position="76"/>
    </location>
</feature>
<proteinExistence type="predicted"/>
<accession>A0A383D9L7</accession>
<name>A0A383D9L7_9ZZZZ</name>
<sequence>MPDLIASKKSNSPTKEIKRFDFVVKKIKGLENKMRSHYGVGDIKVRITGKATQLIWKRVDFLEFDKQWWSSMNPNA</sequence>
<evidence type="ECO:0000313" key="1">
    <source>
        <dbReference type="EMBL" id="SVE41227.1"/>
    </source>
</evidence>
<gene>
    <name evidence="1" type="ORF">METZ01_LOCUS494081</name>
</gene>
<dbReference type="AlphaFoldDB" id="A0A383D9L7"/>